<evidence type="ECO:0000256" key="2">
    <source>
        <dbReference type="ARBA" id="ARBA00023015"/>
    </source>
</evidence>
<dbReference type="SUPFAM" id="SSF46689">
    <property type="entry name" value="Homeodomain-like"/>
    <property type="match status" value="1"/>
</dbReference>
<evidence type="ECO:0000313" key="8">
    <source>
        <dbReference type="Proteomes" id="UP000030748"/>
    </source>
</evidence>
<dbReference type="Gene3D" id="1.10.10.60">
    <property type="entry name" value="Homeodomain-like"/>
    <property type="match status" value="1"/>
</dbReference>
<name>A0A022RHP6_ERYGU</name>
<feature type="region of interest" description="Disordered" evidence="5">
    <location>
        <begin position="238"/>
        <end position="260"/>
    </location>
</feature>
<keyword evidence="4" id="KW-0539">Nucleus</keyword>
<keyword evidence="8" id="KW-1185">Reference proteome</keyword>
<dbReference type="InterPro" id="IPR006447">
    <property type="entry name" value="Myb_dom_plants"/>
</dbReference>
<dbReference type="InterPro" id="IPR046955">
    <property type="entry name" value="PHR1-like"/>
</dbReference>
<evidence type="ECO:0000256" key="1">
    <source>
        <dbReference type="ARBA" id="ARBA00004123"/>
    </source>
</evidence>
<dbReference type="InterPro" id="IPR017930">
    <property type="entry name" value="Myb_dom"/>
</dbReference>
<dbReference type="PANTHER" id="PTHR31499">
    <property type="entry name" value="MYB FAMILY TRANSCRIPTION FACTOR PHL11"/>
    <property type="match status" value="1"/>
</dbReference>
<accession>A0A022RHP6</accession>
<keyword evidence="2" id="KW-0805">Transcription regulation</keyword>
<dbReference type="InterPro" id="IPR001005">
    <property type="entry name" value="SANT/Myb"/>
</dbReference>
<proteinExistence type="predicted"/>
<feature type="compositionally biased region" description="Polar residues" evidence="5">
    <location>
        <begin position="1"/>
        <end position="10"/>
    </location>
</feature>
<feature type="domain" description="HTH myb-type" evidence="6">
    <location>
        <begin position="177"/>
        <end position="237"/>
    </location>
</feature>
<feature type="region of interest" description="Disordered" evidence="5">
    <location>
        <begin position="1"/>
        <end position="49"/>
    </location>
</feature>
<evidence type="ECO:0000256" key="4">
    <source>
        <dbReference type="ARBA" id="ARBA00023242"/>
    </source>
</evidence>
<organism evidence="7 8">
    <name type="scientific">Erythranthe guttata</name>
    <name type="common">Yellow monkey flower</name>
    <name type="synonym">Mimulus guttatus</name>
    <dbReference type="NCBI Taxonomy" id="4155"/>
    <lineage>
        <taxon>Eukaryota</taxon>
        <taxon>Viridiplantae</taxon>
        <taxon>Streptophyta</taxon>
        <taxon>Embryophyta</taxon>
        <taxon>Tracheophyta</taxon>
        <taxon>Spermatophyta</taxon>
        <taxon>Magnoliopsida</taxon>
        <taxon>eudicotyledons</taxon>
        <taxon>Gunneridae</taxon>
        <taxon>Pentapetalae</taxon>
        <taxon>asterids</taxon>
        <taxon>lamiids</taxon>
        <taxon>Lamiales</taxon>
        <taxon>Phrymaceae</taxon>
        <taxon>Erythranthe</taxon>
    </lineage>
</organism>
<dbReference type="PANTHER" id="PTHR31499:SF85">
    <property type="entry name" value="TRANSCRIPTION FACTOR MYB-RELATED FAMILY"/>
    <property type="match status" value="1"/>
</dbReference>
<dbReference type="GO" id="GO:0003677">
    <property type="term" value="F:DNA binding"/>
    <property type="evidence" value="ECO:0007669"/>
    <property type="project" value="InterPro"/>
</dbReference>
<keyword evidence="3" id="KW-0804">Transcription</keyword>
<evidence type="ECO:0000313" key="7">
    <source>
        <dbReference type="EMBL" id="EYU39922.1"/>
    </source>
</evidence>
<protein>
    <recommendedName>
        <fullName evidence="6">HTH myb-type domain-containing protein</fullName>
    </recommendedName>
</protein>
<reference evidence="7 8" key="1">
    <citation type="journal article" date="2013" name="Proc. Natl. Acad. Sci. U.S.A.">
        <title>Fine-scale variation in meiotic recombination in Mimulus inferred from population shotgun sequencing.</title>
        <authorList>
            <person name="Hellsten U."/>
            <person name="Wright K.M."/>
            <person name="Jenkins J."/>
            <person name="Shu S."/>
            <person name="Yuan Y."/>
            <person name="Wessler S.R."/>
            <person name="Schmutz J."/>
            <person name="Willis J.H."/>
            <person name="Rokhsar D.S."/>
        </authorList>
    </citation>
    <scope>NUCLEOTIDE SEQUENCE [LARGE SCALE GENOMIC DNA]</scope>
    <source>
        <strain evidence="8">cv. DUN x IM62</strain>
    </source>
</reference>
<evidence type="ECO:0000256" key="3">
    <source>
        <dbReference type="ARBA" id="ARBA00023163"/>
    </source>
</evidence>
<dbReference type="NCBIfam" id="TIGR01557">
    <property type="entry name" value="myb_SHAQKYF"/>
    <property type="match status" value="1"/>
</dbReference>
<dbReference type="Pfam" id="PF00249">
    <property type="entry name" value="Myb_DNA-binding"/>
    <property type="match status" value="1"/>
</dbReference>
<dbReference type="GO" id="GO:0003700">
    <property type="term" value="F:DNA-binding transcription factor activity"/>
    <property type="evidence" value="ECO:0007669"/>
    <property type="project" value="InterPro"/>
</dbReference>
<dbReference type="InterPro" id="IPR009057">
    <property type="entry name" value="Homeodomain-like_sf"/>
</dbReference>
<comment type="subcellular location">
    <subcellularLocation>
        <location evidence="1">Nucleus</location>
    </subcellularLocation>
</comment>
<dbReference type="FunFam" id="1.10.10.60:FF:000002">
    <property type="entry name" value="Myb family transcription factor"/>
    <property type="match status" value="1"/>
</dbReference>
<dbReference type="AlphaFoldDB" id="A0A022RHP6"/>
<feature type="compositionally biased region" description="Low complexity" evidence="5">
    <location>
        <begin position="21"/>
        <end position="42"/>
    </location>
</feature>
<dbReference type="EMBL" id="KI630437">
    <property type="protein sequence ID" value="EYU39922.1"/>
    <property type="molecule type" value="Genomic_DNA"/>
</dbReference>
<sequence length="292" mass="32766">MKGIQQQQSYGFPGDFPSEFPDNNNFSGNYNNNNINNTQLENQSWHPNSSSTIISRIGSTPASSAFYATELLMGLSNSNFQSGSNIFFGNNSQTRITHEPDFLSKNNQRYRNLAESEQLIHIENKLLSDIDDSNTISPSLPFDANLDLEVPQNIYGSFSTTTTTTTNNSFQSHASVSSSKTRIRWTQDLHDRFVECVNRLGGPEKATPKAILKLMETEGLTIFHVKSHLQKYRNAKYVPESDAPGKSEKKTSSNNAAQIDIKTGTQLKEALQLQLDVQRRLHEQLEELAIED</sequence>
<gene>
    <name evidence="7" type="ORF">MIMGU_mgv1a008779mg</name>
</gene>
<dbReference type="GO" id="GO:0005634">
    <property type="term" value="C:nucleus"/>
    <property type="evidence" value="ECO:0007669"/>
    <property type="project" value="UniProtKB-SubCell"/>
</dbReference>
<evidence type="ECO:0000256" key="5">
    <source>
        <dbReference type="SAM" id="MobiDB-lite"/>
    </source>
</evidence>
<dbReference type="PROSITE" id="PS51294">
    <property type="entry name" value="HTH_MYB"/>
    <property type="match status" value="1"/>
</dbReference>
<evidence type="ECO:0000259" key="6">
    <source>
        <dbReference type="PROSITE" id="PS51294"/>
    </source>
</evidence>
<dbReference type="Proteomes" id="UP000030748">
    <property type="component" value="Unassembled WGS sequence"/>
</dbReference>